<dbReference type="AlphaFoldDB" id="A0AA46H011"/>
<dbReference type="EMBL" id="UFYA01000001">
    <property type="protein sequence ID" value="STD06925.1"/>
    <property type="molecule type" value="Genomic_DNA"/>
</dbReference>
<reference evidence="1 2" key="1">
    <citation type="submission" date="2018-06" db="EMBL/GenBank/DDBJ databases">
        <authorList>
            <consortium name="Pathogen Informatics"/>
            <person name="Doyle S."/>
        </authorList>
    </citation>
    <scope>NUCLEOTIDE SEQUENCE [LARGE SCALE GENOMIC DNA]</scope>
    <source>
        <strain evidence="1 2">NCTC7915</strain>
    </source>
</reference>
<evidence type="ECO:0000313" key="2">
    <source>
        <dbReference type="Proteomes" id="UP000254118"/>
    </source>
</evidence>
<comment type="caution">
    <text evidence="1">The sequence shown here is derived from an EMBL/GenBank/DDBJ whole genome shotgun (WGS) entry which is preliminary data.</text>
</comment>
<protein>
    <submittedName>
        <fullName evidence="1">Uncharacterized protein</fullName>
    </submittedName>
</protein>
<organism evidence="1 2">
    <name type="scientific">Dermatophilus congolensis</name>
    <dbReference type="NCBI Taxonomy" id="1863"/>
    <lineage>
        <taxon>Bacteria</taxon>
        <taxon>Bacillati</taxon>
        <taxon>Actinomycetota</taxon>
        <taxon>Actinomycetes</taxon>
        <taxon>Micrococcales</taxon>
        <taxon>Dermatophilaceae</taxon>
        <taxon>Dermatophilus</taxon>
    </lineage>
</organism>
<sequence length="144" mass="16314">MAECPDAAAIEQVLASGDEEQYPFDREVVARLWRRSAAQETTADEELIIRRVIWRAAFQDFLADLDGLPRCERTGGLPVQQAPDDAPDHNQPVNRMSRISKSLTVAKTAVRRSHLAKAVAASRLWRYYRSTWCGRMVRRMLATG</sequence>
<proteinExistence type="predicted"/>
<gene>
    <name evidence="1" type="ORF">NCTC7915_00712</name>
</gene>
<accession>A0AA46H011</accession>
<dbReference type="Proteomes" id="UP000254118">
    <property type="component" value="Unassembled WGS sequence"/>
</dbReference>
<evidence type="ECO:0000313" key="1">
    <source>
        <dbReference type="EMBL" id="STD06925.1"/>
    </source>
</evidence>
<name>A0AA46H011_9MICO</name>